<evidence type="ECO:0000313" key="2">
    <source>
        <dbReference type="Proteomes" id="UP000026915"/>
    </source>
</evidence>
<keyword evidence="2" id="KW-1185">Reference proteome</keyword>
<dbReference type="InParanoid" id="A0A061E3Y5"/>
<evidence type="ECO:0000313" key="1">
    <source>
        <dbReference type="EMBL" id="EOX99704.1"/>
    </source>
</evidence>
<dbReference type="Proteomes" id="UP000026915">
    <property type="component" value="Chromosome 2"/>
</dbReference>
<protein>
    <submittedName>
        <fullName evidence="1">Uncharacterized protein</fullName>
    </submittedName>
</protein>
<dbReference type="AlphaFoldDB" id="A0A061E3Y5"/>
<proteinExistence type="predicted"/>
<name>A0A061E3Y5_THECC</name>
<sequence>MVGFQIYQMQTTGRYQTWGSLSCLSSELMLDISSTKRARRCIIYCFDLEVSPIIELGTVCAGDRYYGLIEPLSEKLLVHDSLNLWLPSSVHFPDSLSSSQFTSSLLGGG</sequence>
<dbReference type="HOGENOM" id="CLU_2188734_0_0_1"/>
<dbReference type="Gramene" id="EOX99704">
    <property type="protein sequence ID" value="EOX99704"/>
    <property type="gene ID" value="TCM_008492"/>
</dbReference>
<dbReference type="EMBL" id="CM001880">
    <property type="protein sequence ID" value="EOX99704.1"/>
    <property type="molecule type" value="Genomic_DNA"/>
</dbReference>
<accession>A0A061E3Y5</accession>
<reference evidence="1 2" key="1">
    <citation type="journal article" date="2013" name="Genome Biol.">
        <title>The genome sequence of the most widely cultivated cacao type and its use to identify candidate genes regulating pod color.</title>
        <authorList>
            <person name="Motamayor J.C."/>
            <person name="Mockaitis K."/>
            <person name="Schmutz J."/>
            <person name="Haiminen N."/>
            <person name="Iii D.L."/>
            <person name="Cornejo O."/>
            <person name="Findley S.D."/>
            <person name="Zheng P."/>
            <person name="Utro F."/>
            <person name="Royaert S."/>
            <person name="Saski C."/>
            <person name="Jenkins J."/>
            <person name="Podicheti R."/>
            <person name="Zhao M."/>
            <person name="Scheffler B.E."/>
            <person name="Stack J.C."/>
            <person name="Feltus F.A."/>
            <person name="Mustiga G.M."/>
            <person name="Amores F."/>
            <person name="Phillips W."/>
            <person name="Marelli J.P."/>
            <person name="May G.D."/>
            <person name="Shapiro H."/>
            <person name="Ma J."/>
            <person name="Bustamante C.D."/>
            <person name="Schnell R.J."/>
            <person name="Main D."/>
            <person name="Gilbert D."/>
            <person name="Parida L."/>
            <person name="Kuhn D.N."/>
        </authorList>
    </citation>
    <scope>NUCLEOTIDE SEQUENCE [LARGE SCALE GENOMIC DNA]</scope>
    <source>
        <strain evidence="2">cv. Matina 1-6</strain>
    </source>
</reference>
<organism evidence="1 2">
    <name type="scientific">Theobroma cacao</name>
    <name type="common">Cacao</name>
    <name type="synonym">Cocoa</name>
    <dbReference type="NCBI Taxonomy" id="3641"/>
    <lineage>
        <taxon>Eukaryota</taxon>
        <taxon>Viridiplantae</taxon>
        <taxon>Streptophyta</taxon>
        <taxon>Embryophyta</taxon>
        <taxon>Tracheophyta</taxon>
        <taxon>Spermatophyta</taxon>
        <taxon>Magnoliopsida</taxon>
        <taxon>eudicotyledons</taxon>
        <taxon>Gunneridae</taxon>
        <taxon>Pentapetalae</taxon>
        <taxon>rosids</taxon>
        <taxon>malvids</taxon>
        <taxon>Malvales</taxon>
        <taxon>Malvaceae</taxon>
        <taxon>Byttnerioideae</taxon>
        <taxon>Theobroma</taxon>
    </lineage>
</organism>
<gene>
    <name evidence="1" type="ORF">TCM_008492</name>
</gene>